<feature type="transmembrane region" description="Helical" evidence="9">
    <location>
        <begin position="41"/>
        <end position="65"/>
    </location>
</feature>
<evidence type="ECO:0000256" key="5">
    <source>
        <dbReference type="ARBA" id="ARBA00022692"/>
    </source>
</evidence>
<evidence type="ECO:0000256" key="1">
    <source>
        <dbReference type="ARBA" id="ARBA00004370"/>
    </source>
</evidence>
<dbReference type="PANTHER" id="PTHR11058:SF9">
    <property type="entry name" value="NADH-UBIQUINONE OXIDOREDUCTASE CHAIN 3"/>
    <property type="match status" value="1"/>
</dbReference>
<comment type="catalytic activity">
    <reaction evidence="8 9">
        <text>a ubiquinone + NADH + 5 H(+)(in) = a ubiquinol + NAD(+) + 4 H(+)(out)</text>
        <dbReference type="Rhea" id="RHEA:29091"/>
        <dbReference type="Rhea" id="RHEA-COMP:9565"/>
        <dbReference type="Rhea" id="RHEA-COMP:9566"/>
        <dbReference type="ChEBI" id="CHEBI:15378"/>
        <dbReference type="ChEBI" id="CHEBI:16389"/>
        <dbReference type="ChEBI" id="CHEBI:17976"/>
        <dbReference type="ChEBI" id="CHEBI:57540"/>
        <dbReference type="ChEBI" id="CHEBI:57945"/>
        <dbReference type="EC" id="7.1.1.2"/>
    </reaction>
</comment>
<dbReference type="InterPro" id="IPR038430">
    <property type="entry name" value="NDAH_ubi_oxred_su3_sf"/>
</dbReference>
<keyword evidence="9" id="KW-1278">Translocase</keyword>
<comment type="function">
    <text evidence="9">Core subunit of the mitochondrial membrane respiratory chain NADH dehydrogenase (Complex I) which catalyzes electron transfer from NADH through the respiratory chain, using ubiquinone as an electron acceptor. Essential for the catalytic activity of complex I.</text>
</comment>
<dbReference type="EC" id="7.1.1.2" evidence="9"/>
<dbReference type="GO" id="GO:0031966">
    <property type="term" value="C:mitochondrial membrane"/>
    <property type="evidence" value="ECO:0007669"/>
    <property type="project" value="UniProtKB-SubCell"/>
</dbReference>
<gene>
    <name evidence="10" type="primary">nad3</name>
</gene>
<evidence type="ECO:0000256" key="3">
    <source>
        <dbReference type="ARBA" id="ARBA00021007"/>
    </source>
</evidence>
<keyword evidence="4 9" id="KW-0813">Transport</keyword>
<keyword evidence="9" id="KW-0249">Electron transport</keyword>
<keyword evidence="9" id="KW-0520">NAD</keyword>
<name>A0A515MNQ9_9BIVA</name>
<evidence type="ECO:0000256" key="9">
    <source>
        <dbReference type="RuleBase" id="RU003640"/>
    </source>
</evidence>
<dbReference type="GO" id="GO:0008137">
    <property type="term" value="F:NADH dehydrogenase (ubiquinone) activity"/>
    <property type="evidence" value="ECO:0007669"/>
    <property type="project" value="UniProtKB-UniRule"/>
</dbReference>
<evidence type="ECO:0000256" key="8">
    <source>
        <dbReference type="ARBA" id="ARBA00049551"/>
    </source>
</evidence>
<evidence type="ECO:0000256" key="6">
    <source>
        <dbReference type="ARBA" id="ARBA00022989"/>
    </source>
</evidence>
<dbReference type="EMBL" id="MN019127">
    <property type="protein sequence ID" value="QDM58583.1"/>
    <property type="molecule type" value="Genomic_DNA"/>
</dbReference>
<comment type="similarity">
    <text evidence="2 9">Belongs to the complex I subunit 3 family.</text>
</comment>
<dbReference type="Pfam" id="PF00507">
    <property type="entry name" value="Oxidored_q4"/>
    <property type="match status" value="1"/>
</dbReference>
<dbReference type="InterPro" id="IPR000440">
    <property type="entry name" value="NADH_UbQ/plastoQ_OxRdtase_su3"/>
</dbReference>
<evidence type="ECO:0000256" key="7">
    <source>
        <dbReference type="ARBA" id="ARBA00023136"/>
    </source>
</evidence>
<dbReference type="AlphaFoldDB" id="A0A515MNQ9"/>
<keyword evidence="7 9" id="KW-0472">Membrane</keyword>
<keyword evidence="9 10" id="KW-0496">Mitochondrion</keyword>
<evidence type="ECO:0000256" key="4">
    <source>
        <dbReference type="ARBA" id="ARBA00022448"/>
    </source>
</evidence>
<proteinExistence type="inferred from homology"/>
<keyword evidence="5 9" id="KW-0812">Transmembrane</keyword>
<dbReference type="PANTHER" id="PTHR11058">
    <property type="entry name" value="NADH-UBIQUINONE OXIDOREDUCTASE CHAIN 3"/>
    <property type="match status" value="1"/>
</dbReference>
<organism evidence="10">
    <name type="scientific">Spondylus violaceus</name>
    <dbReference type="NCBI Taxonomy" id="1163653"/>
    <lineage>
        <taxon>Eukaryota</taxon>
        <taxon>Metazoa</taxon>
        <taxon>Spiralia</taxon>
        <taxon>Lophotrochozoa</taxon>
        <taxon>Mollusca</taxon>
        <taxon>Bivalvia</taxon>
        <taxon>Autobranchia</taxon>
        <taxon>Pteriomorphia</taxon>
        <taxon>Pectinida</taxon>
        <taxon>Pectinoidea</taxon>
        <taxon>Spondylidae</taxon>
        <taxon>Spondylus</taxon>
    </lineage>
</organism>
<reference evidence="10" key="1">
    <citation type="submission" date="2019-06" db="EMBL/GenBank/DDBJ databases">
        <title>The complete mitochondrial genome and phylogenetic analysis of Spondylus violaceus.</title>
        <authorList>
            <person name="Liu F.Y."/>
            <person name="Li Y.L."/>
            <person name="Liu J."/>
            <person name="Zhang Y.H."/>
            <person name="Bao Z.M."/>
            <person name="Wang S."/>
        </authorList>
    </citation>
    <scope>NUCLEOTIDE SEQUENCE</scope>
</reference>
<sequence length="104" mass="11165">MVGLMMFASFKMLGVFSKSSEKSSPYECGFDPFGSARVPFSLRFFSVAVLFLIFEIESLLLFPLLGAVCRGVGGAGVSGCLFMGVLVLGLVYEMASGALEWVKD</sequence>
<keyword evidence="9" id="KW-0679">Respiratory chain</keyword>
<keyword evidence="6 9" id="KW-1133">Transmembrane helix</keyword>
<keyword evidence="9" id="KW-0830">Ubiquinone</keyword>
<geneLocation type="mitochondrion" evidence="10"/>
<evidence type="ECO:0000256" key="2">
    <source>
        <dbReference type="ARBA" id="ARBA00008472"/>
    </source>
</evidence>
<dbReference type="Gene3D" id="1.20.58.1610">
    <property type="entry name" value="NADH:ubiquinone/plastoquinone oxidoreductase, chain 3"/>
    <property type="match status" value="1"/>
</dbReference>
<accession>A0A515MNQ9</accession>
<feature type="transmembrane region" description="Helical" evidence="9">
    <location>
        <begin position="72"/>
        <end position="92"/>
    </location>
</feature>
<protein>
    <recommendedName>
        <fullName evidence="3 9">NADH-ubiquinone oxidoreductase chain 3</fullName>
        <ecNumber evidence="9">7.1.1.2</ecNumber>
    </recommendedName>
</protein>
<evidence type="ECO:0000313" key="10">
    <source>
        <dbReference type="EMBL" id="QDM58583.1"/>
    </source>
</evidence>
<dbReference type="GO" id="GO:0030964">
    <property type="term" value="C:NADH dehydrogenase complex"/>
    <property type="evidence" value="ECO:0007669"/>
    <property type="project" value="TreeGrafter"/>
</dbReference>
<comment type="subcellular location">
    <subcellularLocation>
        <location evidence="1">Membrane</location>
    </subcellularLocation>
    <subcellularLocation>
        <location evidence="9">Mitochondrion membrane</location>
        <topology evidence="9">Multi-pass membrane protein</topology>
    </subcellularLocation>
</comment>